<evidence type="ECO:0000256" key="5">
    <source>
        <dbReference type="SAM" id="Coils"/>
    </source>
</evidence>
<dbReference type="AlphaFoldDB" id="A0AA85ANW2"/>
<keyword evidence="3" id="KW-0804">Transcription</keyword>
<dbReference type="GO" id="GO:0005634">
    <property type="term" value="C:nucleus"/>
    <property type="evidence" value="ECO:0007669"/>
    <property type="project" value="UniProtKB-SubCell"/>
</dbReference>
<dbReference type="PROSITE" id="PS50888">
    <property type="entry name" value="BHLH"/>
    <property type="match status" value="1"/>
</dbReference>
<proteinExistence type="predicted"/>
<keyword evidence="5" id="KW-0175">Coiled coil</keyword>
<dbReference type="PANTHER" id="PTHR46117:SF3">
    <property type="entry name" value="FI24210P1"/>
    <property type="match status" value="1"/>
</dbReference>
<dbReference type="GO" id="GO:0046983">
    <property type="term" value="F:protein dimerization activity"/>
    <property type="evidence" value="ECO:0007669"/>
    <property type="project" value="InterPro"/>
</dbReference>
<feature type="domain" description="BHLH" evidence="7">
    <location>
        <begin position="803"/>
        <end position="857"/>
    </location>
</feature>
<dbReference type="CDD" id="cd11396">
    <property type="entry name" value="bHLHzip_USF"/>
    <property type="match status" value="1"/>
</dbReference>
<feature type="compositionally biased region" description="Low complexity" evidence="6">
    <location>
        <begin position="929"/>
        <end position="939"/>
    </location>
</feature>
<keyword evidence="4" id="KW-0539">Nucleus</keyword>
<protein>
    <recommendedName>
        <fullName evidence="7">BHLH domain-containing protein</fullName>
    </recommendedName>
</protein>
<feature type="compositionally biased region" description="Polar residues" evidence="6">
    <location>
        <begin position="914"/>
        <end position="928"/>
    </location>
</feature>
<name>A0AA85ANW2_9TREM</name>
<reference evidence="9" key="1">
    <citation type="submission" date="2023-11" db="UniProtKB">
        <authorList>
            <consortium name="WormBaseParasite"/>
        </authorList>
    </citation>
    <scope>IDENTIFICATION</scope>
</reference>
<feature type="coiled-coil region" evidence="5">
    <location>
        <begin position="861"/>
        <end position="895"/>
    </location>
</feature>
<dbReference type="PANTHER" id="PTHR46117">
    <property type="entry name" value="FI24210P1"/>
    <property type="match status" value="1"/>
</dbReference>
<evidence type="ECO:0000256" key="6">
    <source>
        <dbReference type="SAM" id="MobiDB-lite"/>
    </source>
</evidence>
<evidence type="ECO:0000256" key="2">
    <source>
        <dbReference type="ARBA" id="ARBA00023015"/>
    </source>
</evidence>
<comment type="subcellular location">
    <subcellularLocation>
        <location evidence="1">Nucleus</location>
    </subcellularLocation>
</comment>
<evidence type="ECO:0000256" key="4">
    <source>
        <dbReference type="ARBA" id="ARBA00023242"/>
    </source>
</evidence>
<dbReference type="Proteomes" id="UP000050790">
    <property type="component" value="Unassembled WGS sequence"/>
</dbReference>
<sequence length="1083" mass="116047">MDQCEIYSTRGSALESAVTLPRSHGKLKRDQGELMDDAVKLAAIKISRQSQPPDSDGLTVINTCETNAMSVLPRLLRTMTNRNSQAANDNRSAVENNQISNGELCFSVSVPGPTVNDSDSSSSSSSSFMSTPSSGSSLISFLSPGHLGPVAAMAAVALSTAVTTMSVNDIQESSGLVTLATASSLIEKEWRARASVVNSNNENVNNAKEHAETTLTVQHHTDLLTSTIQGNIDRNQQFALDGSPPLVIGALNTSSSQSLLNESTPVTRAVLNVQSLAAFIRETQKQCSISSPTTSIELPLTSVFPLQTETKLTSSCSVRQVASPSYLLPAASTPSFLPMNPVPQNLPTVLEQPLHSESVAVNHNTHPSPPIQSTAFISLQPAPGSLISPSDLQQLVASGEFMSSAARQTLLGQSSDGSTRQLYLLVPSDCPVIMPRVSNNQPTMTPILPSTSPLIESIPTSAPILEAISPGVEPEDNCVQMQSESSTCNNAQQVLTSVSHLATTMLNPMSSTSTTALSTFLAGLEARNHQPIQQIQLGGLPLSAATSSLSCSYSDSSSAHTAKDSSAPSCSQLRIPLQVSGLPISENGSLSVEQNVYPVTNNVANSILGVVKSDPDMYTPNGHTYSSLVDETNRFRSYPTYTQQLSHHLPHGTTVRQSVLAAASTTSNNSFFQQESSNSLLLNQTCSVPSNVTSNNTTTATITTTTNNNHNNNGEESLTNGHFQSPMSHSNVSATNTFTTSLAPNSDKTPQLPSSSKSNTSIDECRRNSVTNTMLNTSSNRSEQVKGSTTYLEHLNPESKDIRRRVSHNEVERRRRDRINTWISELYKLLPPDEQTKSQYQSKGIVLKRVCEYFQNVDSMLKAANSAVEQIRVENSILRQRVHELQQENQLLSASLQLGAVAAAAHLKNRQPRPGSSLSSVNMNTANEGNTITTNNNNGTVSGGGVVSTLANSENCTILKDPIEFTDYQSPLTVFTLDTPNNNHNNNNNNNHSVNFNQTNSNCITPTSSLNNNPSCFTTSLASINSIGGFNVSQTISPTNTSSTSEIMNQVLCPLTLPSLDHITMQHTDTTNINTTTNNNRVS</sequence>
<dbReference type="InterPro" id="IPR011598">
    <property type="entry name" value="bHLH_dom"/>
</dbReference>
<evidence type="ECO:0000256" key="3">
    <source>
        <dbReference type="ARBA" id="ARBA00023163"/>
    </source>
</evidence>
<dbReference type="GO" id="GO:0000981">
    <property type="term" value="F:DNA-binding transcription factor activity, RNA polymerase II-specific"/>
    <property type="evidence" value="ECO:0007669"/>
    <property type="project" value="TreeGrafter"/>
</dbReference>
<dbReference type="SMART" id="SM00353">
    <property type="entry name" value="HLH"/>
    <property type="match status" value="1"/>
</dbReference>
<dbReference type="Gene3D" id="4.10.280.10">
    <property type="entry name" value="Helix-loop-helix DNA-binding domain"/>
    <property type="match status" value="1"/>
</dbReference>
<evidence type="ECO:0000313" key="9">
    <source>
        <dbReference type="WBParaSite" id="SMRG1_96910.1"/>
    </source>
</evidence>
<dbReference type="Pfam" id="PF00010">
    <property type="entry name" value="HLH"/>
    <property type="match status" value="1"/>
</dbReference>
<feature type="compositionally biased region" description="Low complexity" evidence="6">
    <location>
        <begin position="118"/>
        <end position="129"/>
    </location>
</feature>
<evidence type="ECO:0000313" key="8">
    <source>
        <dbReference type="Proteomes" id="UP000050790"/>
    </source>
</evidence>
<accession>A0AA85ANW2</accession>
<feature type="region of interest" description="Disordered" evidence="6">
    <location>
        <begin position="908"/>
        <end position="939"/>
    </location>
</feature>
<organism evidence="8 9">
    <name type="scientific">Schistosoma margrebowiei</name>
    <dbReference type="NCBI Taxonomy" id="48269"/>
    <lineage>
        <taxon>Eukaryota</taxon>
        <taxon>Metazoa</taxon>
        <taxon>Spiralia</taxon>
        <taxon>Lophotrochozoa</taxon>
        <taxon>Platyhelminthes</taxon>
        <taxon>Trematoda</taxon>
        <taxon>Digenea</taxon>
        <taxon>Strigeidida</taxon>
        <taxon>Schistosomatoidea</taxon>
        <taxon>Schistosomatidae</taxon>
        <taxon>Schistosoma</taxon>
    </lineage>
</organism>
<feature type="compositionally biased region" description="Polar residues" evidence="6">
    <location>
        <begin position="714"/>
        <end position="788"/>
    </location>
</feature>
<dbReference type="InterPro" id="IPR051732">
    <property type="entry name" value="USF"/>
</dbReference>
<feature type="region of interest" description="Disordered" evidence="6">
    <location>
        <begin position="704"/>
        <end position="788"/>
    </location>
</feature>
<dbReference type="InterPro" id="IPR036638">
    <property type="entry name" value="HLH_DNA-bd_sf"/>
</dbReference>
<keyword evidence="2" id="KW-0805">Transcription regulation</keyword>
<dbReference type="SUPFAM" id="SSF47459">
    <property type="entry name" value="HLH, helix-loop-helix DNA-binding domain"/>
    <property type="match status" value="1"/>
</dbReference>
<evidence type="ECO:0000256" key="1">
    <source>
        <dbReference type="ARBA" id="ARBA00004123"/>
    </source>
</evidence>
<dbReference type="WBParaSite" id="SMRG1_96910.1">
    <property type="protein sequence ID" value="SMRG1_96910.1"/>
    <property type="gene ID" value="SMRG1_96910"/>
</dbReference>
<dbReference type="GO" id="GO:0000978">
    <property type="term" value="F:RNA polymerase II cis-regulatory region sequence-specific DNA binding"/>
    <property type="evidence" value="ECO:0007669"/>
    <property type="project" value="TreeGrafter"/>
</dbReference>
<feature type="region of interest" description="Disordered" evidence="6">
    <location>
        <begin position="110"/>
        <end position="129"/>
    </location>
</feature>
<evidence type="ECO:0000259" key="7">
    <source>
        <dbReference type="PROSITE" id="PS50888"/>
    </source>
</evidence>